<evidence type="ECO:0000256" key="4">
    <source>
        <dbReference type="PROSITE-ProRule" id="PRU00433"/>
    </source>
</evidence>
<protein>
    <submittedName>
        <fullName evidence="7">Cytochrome c class I</fullName>
    </submittedName>
</protein>
<dbReference type="EMBL" id="CP003557">
    <property type="protein sequence ID" value="AFN73277.1"/>
    <property type="molecule type" value="Genomic_DNA"/>
</dbReference>
<reference evidence="7 8" key="1">
    <citation type="journal article" date="2013" name="PLoS ONE">
        <title>Genomic analysis of Melioribacter roseus, facultatively anaerobic organotrophic bacterium representing a novel deep lineage within Bacteriodetes/Chlorobi group.</title>
        <authorList>
            <person name="Kadnikov V.V."/>
            <person name="Mardanov A.V."/>
            <person name="Podosokorskaya O.A."/>
            <person name="Gavrilov S.N."/>
            <person name="Kublanov I.V."/>
            <person name="Beletsky A.V."/>
            <person name="Bonch-Osmolovskaya E.A."/>
            <person name="Ravin N.V."/>
        </authorList>
    </citation>
    <scope>NUCLEOTIDE SEQUENCE [LARGE SCALE GENOMIC DNA]</scope>
    <source>
        <strain evidence="8">JCM 17771 / P3M-2</strain>
    </source>
</reference>
<feature type="transmembrane region" description="Helical" evidence="5">
    <location>
        <begin position="167"/>
        <end position="186"/>
    </location>
</feature>
<evidence type="ECO:0000256" key="2">
    <source>
        <dbReference type="ARBA" id="ARBA00022723"/>
    </source>
</evidence>
<keyword evidence="5" id="KW-1133">Transmembrane helix</keyword>
<dbReference type="eggNOG" id="COG4654">
    <property type="taxonomic scope" value="Bacteria"/>
</dbReference>
<dbReference type="GO" id="GO:0009055">
    <property type="term" value="F:electron transfer activity"/>
    <property type="evidence" value="ECO:0007669"/>
    <property type="project" value="InterPro"/>
</dbReference>
<feature type="transmembrane region" description="Helical" evidence="5">
    <location>
        <begin position="103"/>
        <end position="124"/>
    </location>
</feature>
<dbReference type="RefSeq" id="WP_014854714.1">
    <property type="nucleotide sequence ID" value="NC_018178.1"/>
</dbReference>
<dbReference type="GO" id="GO:0046872">
    <property type="term" value="F:metal ion binding"/>
    <property type="evidence" value="ECO:0007669"/>
    <property type="project" value="UniProtKB-KW"/>
</dbReference>
<dbReference type="OrthoDB" id="9814063at2"/>
<organism evidence="7 8">
    <name type="scientific">Melioribacter roseus (strain DSM 23840 / JCM 17771 / VKM B-2668 / P3M-2)</name>
    <dbReference type="NCBI Taxonomy" id="1191523"/>
    <lineage>
        <taxon>Bacteria</taxon>
        <taxon>Pseudomonadati</taxon>
        <taxon>Ignavibacteriota</taxon>
        <taxon>Ignavibacteria</taxon>
        <taxon>Ignavibacteriales</taxon>
        <taxon>Melioribacteraceae</taxon>
        <taxon>Melioribacter</taxon>
    </lineage>
</organism>
<evidence type="ECO:0000256" key="5">
    <source>
        <dbReference type="SAM" id="Phobius"/>
    </source>
</evidence>
<evidence type="ECO:0000256" key="3">
    <source>
        <dbReference type="ARBA" id="ARBA00023004"/>
    </source>
</evidence>
<dbReference type="InterPro" id="IPR036909">
    <property type="entry name" value="Cyt_c-like_dom_sf"/>
</dbReference>
<feature type="transmembrane region" description="Helical" evidence="5">
    <location>
        <begin position="311"/>
        <end position="328"/>
    </location>
</feature>
<feature type="transmembrane region" description="Helical" evidence="5">
    <location>
        <begin position="75"/>
        <end position="97"/>
    </location>
</feature>
<keyword evidence="5" id="KW-0812">Transmembrane</keyword>
<dbReference type="SUPFAM" id="SSF46626">
    <property type="entry name" value="Cytochrome c"/>
    <property type="match status" value="1"/>
</dbReference>
<keyword evidence="3 4" id="KW-0408">Iron</keyword>
<dbReference type="Proteomes" id="UP000009011">
    <property type="component" value="Chromosome"/>
</dbReference>
<gene>
    <name evidence="7" type="ordered locus">MROS_0033</name>
</gene>
<feature type="domain" description="Cytochrome c" evidence="6">
    <location>
        <begin position="364"/>
        <end position="444"/>
    </location>
</feature>
<evidence type="ECO:0000313" key="7">
    <source>
        <dbReference type="EMBL" id="AFN73277.1"/>
    </source>
</evidence>
<sequence>MEFLDKYVLPQSAHHMILLKYLMALALLIFIPYISLLIGSLTFSLIFKNKSAKNNNAAHYKFSKFLIDLTTFNKVSALGLGLAPLLSISFGVAQLLHLSDVPAAGYILLSSIFYIAAIIFIYTFKYSFHLRDILGAVTENENIKEEIKEESSFYLSSANKLLRKSGFFGLALLLVSVYLFVGALNLTTRPELWDSGNYFINLIFSLQTVVGFLQIILFAFGFTAAFIIYRSYSSEAIKSDEKYFDFIKNFGLKTGLIISIILPLFIILSILVKSSQALSYNLFAYTLLALFVVMFISVLFYLMIRDAQLRYASSLVYLFVLAVFFVVMQEYSSLDTATKKQFAFLAANYDEYKSALEEEYGLKKVVINGADIYNGKCIACHQFDKKLVGPPYNETLPKYEGKREELVKFILNPVKINPDYPAMPNQGLKPAEAEAVVDYLLSTYKK</sequence>
<evidence type="ECO:0000256" key="1">
    <source>
        <dbReference type="ARBA" id="ARBA00022617"/>
    </source>
</evidence>
<dbReference type="HOGENOM" id="CLU_613498_0_0_10"/>
<feature type="transmembrane region" description="Helical" evidence="5">
    <location>
        <begin position="250"/>
        <end position="271"/>
    </location>
</feature>
<dbReference type="InterPro" id="IPR009056">
    <property type="entry name" value="Cyt_c-like_dom"/>
</dbReference>
<keyword evidence="8" id="KW-1185">Reference proteome</keyword>
<evidence type="ECO:0000313" key="8">
    <source>
        <dbReference type="Proteomes" id="UP000009011"/>
    </source>
</evidence>
<feature type="transmembrane region" description="Helical" evidence="5">
    <location>
        <begin position="283"/>
        <end position="304"/>
    </location>
</feature>
<feature type="transmembrane region" description="Helical" evidence="5">
    <location>
        <begin position="20"/>
        <end position="47"/>
    </location>
</feature>
<proteinExistence type="predicted"/>
<dbReference type="PROSITE" id="PS51007">
    <property type="entry name" value="CYTC"/>
    <property type="match status" value="1"/>
</dbReference>
<keyword evidence="5" id="KW-0472">Membrane</keyword>
<feature type="transmembrane region" description="Helical" evidence="5">
    <location>
        <begin position="198"/>
        <end position="229"/>
    </location>
</feature>
<accession>I6YRV4</accession>
<keyword evidence="2 4" id="KW-0479">Metal-binding</keyword>
<keyword evidence="1 4" id="KW-0349">Heme</keyword>
<dbReference type="Pfam" id="PF00034">
    <property type="entry name" value="Cytochrom_C"/>
    <property type="match status" value="1"/>
</dbReference>
<dbReference type="GO" id="GO:0020037">
    <property type="term" value="F:heme binding"/>
    <property type="evidence" value="ECO:0007669"/>
    <property type="project" value="InterPro"/>
</dbReference>
<dbReference type="Gene3D" id="1.10.760.10">
    <property type="entry name" value="Cytochrome c-like domain"/>
    <property type="match status" value="1"/>
</dbReference>
<dbReference type="KEGG" id="mro:MROS_0033"/>
<evidence type="ECO:0000259" key="6">
    <source>
        <dbReference type="PROSITE" id="PS51007"/>
    </source>
</evidence>
<dbReference type="STRING" id="1191523.MROS_0033"/>
<name>I6YRV4_MELRP</name>
<dbReference type="AlphaFoldDB" id="I6YRV4"/>